<dbReference type="InterPro" id="IPR000719">
    <property type="entry name" value="Prot_kinase_dom"/>
</dbReference>
<dbReference type="EMBL" id="JAIBOA010000011">
    <property type="protein sequence ID" value="MBW8484446.1"/>
    <property type="molecule type" value="Genomic_DNA"/>
</dbReference>
<name>A0ABS7FVJ1_9ACTN</name>
<keyword evidence="3" id="KW-0547">Nucleotide-binding</keyword>
<dbReference type="PROSITE" id="PS00108">
    <property type="entry name" value="PROTEIN_KINASE_ST"/>
    <property type="match status" value="1"/>
</dbReference>
<accession>A0ABS7FVJ1</accession>
<dbReference type="Gene3D" id="1.10.510.10">
    <property type="entry name" value="Transferase(Phosphotransferase) domain 1"/>
    <property type="match status" value="1"/>
</dbReference>
<keyword evidence="4 7" id="KW-0418">Kinase</keyword>
<feature type="domain" description="Protein kinase" evidence="6">
    <location>
        <begin position="17"/>
        <end position="276"/>
    </location>
</feature>
<keyword evidence="8" id="KW-1185">Reference proteome</keyword>
<protein>
    <recommendedName>
        <fullName evidence="1">non-specific serine/threonine protein kinase</fullName>
        <ecNumber evidence="1">2.7.11.1</ecNumber>
    </recommendedName>
</protein>
<evidence type="ECO:0000259" key="6">
    <source>
        <dbReference type="PROSITE" id="PS50011"/>
    </source>
</evidence>
<dbReference type="PANTHER" id="PTHR43671">
    <property type="entry name" value="SERINE/THREONINE-PROTEIN KINASE NEK"/>
    <property type="match status" value="1"/>
</dbReference>
<evidence type="ECO:0000256" key="3">
    <source>
        <dbReference type="ARBA" id="ARBA00022741"/>
    </source>
</evidence>
<dbReference type="GO" id="GO:0004674">
    <property type="term" value="F:protein serine/threonine kinase activity"/>
    <property type="evidence" value="ECO:0007669"/>
    <property type="project" value="UniProtKB-KW"/>
</dbReference>
<evidence type="ECO:0000256" key="2">
    <source>
        <dbReference type="ARBA" id="ARBA00022679"/>
    </source>
</evidence>
<evidence type="ECO:0000256" key="4">
    <source>
        <dbReference type="ARBA" id="ARBA00022777"/>
    </source>
</evidence>
<dbReference type="Gene3D" id="3.30.200.20">
    <property type="entry name" value="Phosphorylase Kinase, domain 1"/>
    <property type="match status" value="1"/>
</dbReference>
<dbReference type="EC" id="2.7.11.1" evidence="1"/>
<keyword evidence="7" id="KW-0723">Serine/threonine-protein kinase</keyword>
<sequence>MPHDPLDPSDPRSIGRYRVLARLGEGGQGVVYLGADATGEQVAIKVLKHADASARARFAREMAAARQVDEFCTAAVRDVSVDGREPYVVSEYIDGPSLAERVRERGPLSGGGLRRLANSTATALAAIHAAGIVHRDFKPANVLLGSDGPRVVDFGIARSIDAETHTQMVGTPAYFAPEWLAGRPPTPASDVFAWAGTMVYAATGRPPFGSGPSLPALMNRIAHGPPDLAGVPPALAGLLAECLDKDPRRRPTARDLMMRLVDLNATPSQPLPQPWTGAEATGPLGGAAPTVAADAAPPRRRRTAVVAVAAAAAVLVVAAGVWLASRLVSPDAPPVAASGPPSASAASASASASASSSAPSGTVVPAAFAGTWKGTIVQEGGLTSSDSVRTPVTLTLKEGESRGHVSYEGWNCAFDTQVTEISGDVLTLRELGGSAAGSGGFCVPGEVTLTRSGGGLAYSSGGAGTGDTTGDLRKT</sequence>
<dbReference type="Pfam" id="PF00069">
    <property type="entry name" value="Pkinase"/>
    <property type="match status" value="1"/>
</dbReference>
<evidence type="ECO:0000256" key="5">
    <source>
        <dbReference type="ARBA" id="ARBA00022840"/>
    </source>
</evidence>
<dbReference type="InterPro" id="IPR011009">
    <property type="entry name" value="Kinase-like_dom_sf"/>
</dbReference>
<keyword evidence="5" id="KW-0067">ATP-binding</keyword>
<comment type="caution">
    <text evidence="7">The sequence shown here is derived from an EMBL/GenBank/DDBJ whole genome shotgun (WGS) entry which is preliminary data.</text>
</comment>
<dbReference type="RefSeq" id="WP_220167669.1">
    <property type="nucleotide sequence ID" value="NZ_JAIBOA010000011.1"/>
</dbReference>
<evidence type="ECO:0000256" key="1">
    <source>
        <dbReference type="ARBA" id="ARBA00012513"/>
    </source>
</evidence>
<dbReference type="InterPro" id="IPR050660">
    <property type="entry name" value="NEK_Ser/Thr_kinase"/>
</dbReference>
<dbReference type="Proteomes" id="UP000774570">
    <property type="component" value="Unassembled WGS sequence"/>
</dbReference>
<reference evidence="7 8" key="1">
    <citation type="submission" date="2021-07" db="EMBL/GenBank/DDBJ databases">
        <title>Actinomadura sp. PM05-2 isolated from lichen.</title>
        <authorList>
            <person name="Somphong A."/>
            <person name="Phongsopitanun W."/>
            <person name="Tanasupawat S."/>
            <person name="Peongsungnone V."/>
        </authorList>
    </citation>
    <scope>NUCLEOTIDE SEQUENCE [LARGE SCALE GENOMIC DNA]</scope>
    <source>
        <strain evidence="7 8">PM05-2</strain>
    </source>
</reference>
<gene>
    <name evidence="7" type="ORF">K1Y72_18840</name>
</gene>
<dbReference type="PROSITE" id="PS50011">
    <property type="entry name" value="PROTEIN_KINASE_DOM"/>
    <property type="match status" value="1"/>
</dbReference>
<dbReference type="SUPFAM" id="SSF56112">
    <property type="entry name" value="Protein kinase-like (PK-like)"/>
    <property type="match status" value="1"/>
</dbReference>
<evidence type="ECO:0000313" key="7">
    <source>
        <dbReference type="EMBL" id="MBW8484446.1"/>
    </source>
</evidence>
<evidence type="ECO:0000313" key="8">
    <source>
        <dbReference type="Proteomes" id="UP000774570"/>
    </source>
</evidence>
<organism evidence="7 8">
    <name type="scientific">Actinomadura parmotrematis</name>
    <dbReference type="NCBI Taxonomy" id="2864039"/>
    <lineage>
        <taxon>Bacteria</taxon>
        <taxon>Bacillati</taxon>
        <taxon>Actinomycetota</taxon>
        <taxon>Actinomycetes</taxon>
        <taxon>Streptosporangiales</taxon>
        <taxon>Thermomonosporaceae</taxon>
        <taxon>Actinomadura</taxon>
    </lineage>
</organism>
<proteinExistence type="predicted"/>
<dbReference type="InterPro" id="IPR008271">
    <property type="entry name" value="Ser/Thr_kinase_AS"/>
</dbReference>
<dbReference type="CDD" id="cd14014">
    <property type="entry name" value="STKc_PknB_like"/>
    <property type="match status" value="1"/>
</dbReference>
<keyword evidence="2" id="KW-0808">Transferase</keyword>
<dbReference type="PANTHER" id="PTHR43671:SF13">
    <property type="entry name" value="SERINE_THREONINE-PROTEIN KINASE NEK2"/>
    <property type="match status" value="1"/>
</dbReference>